<keyword evidence="1" id="KW-0732">Signal</keyword>
<evidence type="ECO:0000313" key="4">
    <source>
        <dbReference type="Proteomes" id="UP000295129"/>
    </source>
</evidence>
<sequence length="536" mass="59377">MLSLRKRLLPWLALAPIALAASTGAWAETVARYGISMADIPLTTGQPDRGAGAYQFTGHTLYDPLIAWESNVGDRPGKLIAGLATEWKPDAKDPKKWLFTLRQGVKFHDGSAFDADAVIWNLEKVLNDKAPQFDAKQSAQVRPRIPSIASYRKVNATTVEITTKEPDALFPYQLPWFLIGSPAQWEKMGKDWNKVASQPSGTGPFKLDKLVPRERAELVRNADYWDKSRVAKTDRIVLLPIPDAVTRGNALLNGQVDIIETPAPDMVPQLQAGGFKIVKNVTPHVWPYHFSTYQGSPWTDIRVRKAANLAVDRSAIVQLLNGLGQPAKGQVDATSPWFGKPSFDIKYDLKTAKALMAEAGYSPQKPLKAKVIIAQGGTGQMLSLPMNEFVQQSLAEVGIQVEFEVVELENLYLHWRSGAKGDINASKGITAINLGYVTADPFYGITRFVNSKYVAPNGVNWGGYADKEVDAKIEQLSTTFDVPTQNKLLADIHQKMVDDALMLWVVHDVNPHALSPKVKEFIQAQHWFQDLTTIRM</sequence>
<evidence type="ECO:0000313" key="3">
    <source>
        <dbReference type="EMBL" id="TDN53533.1"/>
    </source>
</evidence>
<dbReference type="Pfam" id="PF00496">
    <property type="entry name" value="SBP_bac_5"/>
    <property type="match status" value="1"/>
</dbReference>
<reference evidence="3 4" key="1">
    <citation type="submission" date="2019-03" db="EMBL/GenBank/DDBJ databases">
        <title>Genomic Encyclopedia of Type Strains, Phase IV (KMG-IV): sequencing the most valuable type-strain genomes for metagenomic binning, comparative biology and taxonomic classification.</title>
        <authorList>
            <person name="Goeker M."/>
        </authorList>
    </citation>
    <scope>NUCLEOTIDE SEQUENCE [LARGE SCALE GENOMIC DNA]</scope>
    <source>
        <strain evidence="3 4">DSM 12121</strain>
    </source>
</reference>
<dbReference type="Gene3D" id="3.40.190.10">
    <property type="entry name" value="Periplasmic binding protein-like II"/>
    <property type="match status" value="1"/>
</dbReference>
<dbReference type="GO" id="GO:0043190">
    <property type="term" value="C:ATP-binding cassette (ABC) transporter complex"/>
    <property type="evidence" value="ECO:0007669"/>
    <property type="project" value="InterPro"/>
</dbReference>
<dbReference type="OrthoDB" id="9801799at2"/>
<feature type="domain" description="Solute-binding protein family 5" evidence="2">
    <location>
        <begin position="79"/>
        <end position="414"/>
    </location>
</feature>
<evidence type="ECO:0000259" key="2">
    <source>
        <dbReference type="Pfam" id="PF00496"/>
    </source>
</evidence>
<dbReference type="RefSeq" id="WP_133590203.1">
    <property type="nucleotide sequence ID" value="NZ_SNVV01000005.1"/>
</dbReference>
<dbReference type="GO" id="GO:0015833">
    <property type="term" value="P:peptide transport"/>
    <property type="evidence" value="ECO:0007669"/>
    <property type="project" value="TreeGrafter"/>
</dbReference>
<gene>
    <name evidence="3" type="ORF">C7389_105208</name>
</gene>
<keyword evidence="4" id="KW-1185">Reference proteome</keyword>
<dbReference type="Gene3D" id="3.90.76.10">
    <property type="entry name" value="Dipeptide-binding Protein, Domain 1"/>
    <property type="match status" value="1"/>
</dbReference>
<dbReference type="GO" id="GO:1904680">
    <property type="term" value="F:peptide transmembrane transporter activity"/>
    <property type="evidence" value="ECO:0007669"/>
    <property type="project" value="TreeGrafter"/>
</dbReference>
<dbReference type="EMBL" id="SNVV01000005">
    <property type="protein sequence ID" value="TDN53533.1"/>
    <property type="molecule type" value="Genomic_DNA"/>
</dbReference>
<dbReference type="AlphaFoldDB" id="A0A4R6E6K0"/>
<dbReference type="PANTHER" id="PTHR30290:SF83">
    <property type="entry name" value="ABC TRANSPORTER SUBSTRATE-BINDING PROTEIN"/>
    <property type="match status" value="1"/>
</dbReference>
<evidence type="ECO:0000256" key="1">
    <source>
        <dbReference type="SAM" id="SignalP"/>
    </source>
</evidence>
<dbReference type="GO" id="GO:0030288">
    <property type="term" value="C:outer membrane-bounded periplasmic space"/>
    <property type="evidence" value="ECO:0007669"/>
    <property type="project" value="UniProtKB-ARBA"/>
</dbReference>
<dbReference type="Gene3D" id="3.10.105.10">
    <property type="entry name" value="Dipeptide-binding Protein, Domain 3"/>
    <property type="match status" value="1"/>
</dbReference>
<dbReference type="InterPro" id="IPR000914">
    <property type="entry name" value="SBP_5_dom"/>
</dbReference>
<comment type="caution">
    <text evidence="3">The sequence shown here is derived from an EMBL/GenBank/DDBJ whole genome shotgun (WGS) entry which is preliminary data.</text>
</comment>
<organism evidence="3 4">
    <name type="scientific">Azoarcus indigens</name>
    <dbReference type="NCBI Taxonomy" id="29545"/>
    <lineage>
        <taxon>Bacteria</taxon>
        <taxon>Pseudomonadati</taxon>
        <taxon>Pseudomonadota</taxon>
        <taxon>Betaproteobacteria</taxon>
        <taxon>Rhodocyclales</taxon>
        <taxon>Zoogloeaceae</taxon>
        <taxon>Azoarcus</taxon>
    </lineage>
</organism>
<dbReference type="SUPFAM" id="SSF53850">
    <property type="entry name" value="Periplasmic binding protein-like II"/>
    <property type="match status" value="1"/>
</dbReference>
<dbReference type="PIRSF" id="PIRSF002741">
    <property type="entry name" value="MppA"/>
    <property type="match status" value="1"/>
</dbReference>
<dbReference type="PANTHER" id="PTHR30290">
    <property type="entry name" value="PERIPLASMIC BINDING COMPONENT OF ABC TRANSPORTER"/>
    <property type="match status" value="1"/>
</dbReference>
<feature type="chain" id="PRO_5020407605" evidence="1">
    <location>
        <begin position="28"/>
        <end position="536"/>
    </location>
</feature>
<dbReference type="InterPro" id="IPR039424">
    <property type="entry name" value="SBP_5"/>
</dbReference>
<proteinExistence type="predicted"/>
<name>A0A4R6E6K0_9RHOO</name>
<feature type="signal peptide" evidence="1">
    <location>
        <begin position="1"/>
        <end position="27"/>
    </location>
</feature>
<dbReference type="CDD" id="cd08495">
    <property type="entry name" value="PBP2_NikA_DppA_OppA_like_8"/>
    <property type="match status" value="1"/>
</dbReference>
<protein>
    <submittedName>
        <fullName evidence="3">Peptide/nickel transport system substrate-binding protein</fullName>
    </submittedName>
</protein>
<dbReference type="Proteomes" id="UP000295129">
    <property type="component" value="Unassembled WGS sequence"/>
</dbReference>
<accession>A0A4R6E6K0</accession>
<dbReference type="InterPro" id="IPR030678">
    <property type="entry name" value="Peptide/Ni-bd"/>
</dbReference>